<proteinExistence type="predicted"/>
<keyword evidence="1" id="KW-1133">Transmembrane helix</keyword>
<reference evidence="2 3" key="1">
    <citation type="submission" date="2020-08" db="EMBL/GenBank/DDBJ databases">
        <title>Genomic Encyclopedia of Type Strains, Phase IV (KMG-IV): sequencing the most valuable type-strain genomes for metagenomic binning, comparative biology and taxonomic classification.</title>
        <authorList>
            <person name="Goeker M."/>
        </authorList>
    </citation>
    <scope>NUCLEOTIDE SEQUENCE [LARGE SCALE GENOMIC DNA]</scope>
    <source>
        <strain evidence="2 3">DSM 103526</strain>
    </source>
</reference>
<feature type="transmembrane region" description="Helical" evidence="1">
    <location>
        <begin position="97"/>
        <end position="115"/>
    </location>
</feature>
<feature type="transmembrane region" description="Helical" evidence="1">
    <location>
        <begin position="7"/>
        <end position="26"/>
    </location>
</feature>
<dbReference type="Proteomes" id="UP000579281">
    <property type="component" value="Unassembled WGS sequence"/>
</dbReference>
<keyword evidence="3" id="KW-1185">Reference proteome</keyword>
<dbReference type="AlphaFoldDB" id="A0A841KT97"/>
<keyword evidence="1" id="KW-0812">Transmembrane</keyword>
<evidence type="ECO:0000256" key="1">
    <source>
        <dbReference type="SAM" id="Phobius"/>
    </source>
</evidence>
<dbReference type="InterPro" id="IPR021257">
    <property type="entry name" value="DUF2809"/>
</dbReference>
<evidence type="ECO:0000313" key="3">
    <source>
        <dbReference type="Proteomes" id="UP000579281"/>
    </source>
</evidence>
<feature type="transmembrane region" description="Helical" evidence="1">
    <location>
        <begin position="32"/>
        <end position="51"/>
    </location>
</feature>
<feature type="transmembrane region" description="Helical" evidence="1">
    <location>
        <begin position="58"/>
        <end position="77"/>
    </location>
</feature>
<dbReference type="RefSeq" id="WP_184309623.1">
    <property type="nucleotide sequence ID" value="NZ_JACHEN010000007.1"/>
</dbReference>
<protein>
    <recommendedName>
        <fullName evidence="4">DUF2809 domain-containing protein</fullName>
    </recommendedName>
</protein>
<accession>A0A841KT97</accession>
<comment type="caution">
    <text evidence="2">The sequence shown here is derived from an EMBL/GenBank/DDBJ whole genome shotgun (WGS) entry which is preliminary data.</text>
</comment>
<evidence type="ECO:0000313" key="2">
    <source>
        <dbReference type="EMBL" id="MBB6215378.1"/>
    </source>
</evidence>
<keyword evidence="1" id="KW-0472">Membrane</keyword>
<dbReference type="Pfam" id="PF10990">
    <property type="entry name" value="DUF2809"/>
    <property type="match status" value="1"/>
</dbReference>
<evidence type="ECO:0008006" key="4">
    <source>
        <dbReference type="Google" id="ProtNLM"/>
    </source>
</evidence>
<sequence length="121" mass="14114">MKINKKYLFTFLILLIIEIIIALFVNDTIIRPLVGDILVVILMYTFIRGFISKSIKLLPLYLFLFAAAVEMAQYFHIVDLLNLRDNKLISTIIGTTFDQKDILCYLIAAVILFIWEKLEKR</sequence>
<organism evidence="2 3">
    <name type="scientific">Anaerosolibacter carboniphilus</name>
    <dbReference type="NCBI Taxonomy" id="1417629"/>
    <lineage>
        <taxon>Bacteria</taxon>
        <taxon>Bacillati</taxon>
        <taxon>Bacillota</taxon>
        <taxon>Clostridia</taxon>
        <taxon>Peptostreptococcales</taxon>
        <taxon>Thermotaleaceae</taxon>
        <taxon>Anaerosolibacter</taxon>
    </lineage>
</organism>
<name>A0A841KT97_9FIRM</name>
<gene>
    <name evidence="2" type="ORF">HNQ80_001467</name>
</gene>
<dbReference type="EMBL" id="JACHEN010000007">
    <property type="protein sequence ID" value="MBB6215378.1"/>
    <property type="molecule type" value="Genomic_DNA"/>
</dbReference>